<dbReference type="SUPFAM" id="SSF54862">
    <property type="entry name" value="4Fe-4S ferredoxins"/>
    <property type="match status" value="1"/>
</dbReference>
<organism evidence="8">
    <name type="scientific">Candidatus Kentrum eta</name>
    <dbReference type="NCBI Taxonomy" id="2126337"/>
    <lineage>
        <taxon>Bacteria</taxon>
        <taxon>Pseudomonadati</taxon>
        <taxon>Pseudomonadota</taxon>
        <taxon>Gammaproteobacteria</taxon>
        <taxon>Candidatus Kentrum</taxon>
    </lineage>
</organism>
<evidence type="ECO:0000256" key="1">
    <source>
        <dbReference type="ARBA" id="ARBA00022723"/>
    </source>
</evidence>
<gene>
    <name evidence="6" type="ORF">BECKH772A_GA0070896_100032</name>
    <name evidence="7" type="ORF">BECKH772B_GA0070898_100032</name>
    <name evidence="8" type="ORF">BECKH772C_GA0070978_100032</name>
</gene>
<dbReference type="EMBL" id="CAADFG010000003">
    <property type="protein sequence ID" value="VFJ87381.1"/>
    <property type="molecule type" value="Genomic_DNA"/>
</dbReference>
<dbReference type="InterPro" id="IPR017896">
    <property type="entry name" value="4Fe4S_Fe-S-bd"/>
</dbReference>
<dbReference type="Gene3D" id="3.40.50.970">
    <property type="match status" value="2"/>
</dbReference>
<dbReference type="InterPro" id="IPR050722">
    <property type="entry name" value="Pyruvate:ferred/Flavod_OxRd"/>
</dbReference>
<dbReference type="SUPFAM" id="SSF52922">
    <property type="entry name" value="TK C-terminal domain-like"/>
    <property type="match status" value="1"/>
</dbReference>
<evidence type="ECO:0000256" key="4">
    <source>
        <dbReference type="ARBA" id="ARBA00023014"/>
    </source>
</evidence>
<dbReference type="GO" id="GO:0016491">
    <property type="term" value="F:oxidoreductase activity"/>
    <property type="evidence" value="ECO:0007669"/>
    <property type="project" value="UniProtKB-KW"/>
</dbReference>
<dbReference type="EMBL" id="CAADFJ010000003">
    <property type="protein sequence ID" value="VFJ95679.1"/>
    <property type="molecule type" value="Genomic_DNA"/>
</dbReference>
<dbReference type="InterPro" id="IPR029061">
    <property type="entry name" value="THDP-binding"/>
</dbReference>
<evidence type="ECO:0000256" key="2">
    <source>
        <dbReference type="ARBA" id="ARBA00023002"/>
    </source>
</evidence>
<feature type="domain" description="4Fe-4S ferredoxin-type" evidence="5">
    <location>
        <begin position="807"/>
        <end position="837"/>
    </location>
</feature>
<name>A0A450UT31_9GAMM</name>
<dbReference type="Pfam" id="PF01855">
    <property type="entry name" value="POR_N"/>
    <property type="match status" value="1"/>
</dbReference>
<protein>
    <submittedName>
        <fullName evidence="8">Pyruvate-ferredoxin/flavodoxin oxidoreductase</fullName>
    </submittedName>
</protein>
<dbReference type="PANTHER" id="PTHR32154:SF0">
    <property type="entry name" value="PYRUVATE-FLAVODOXIN OXIDOREDUCTASE-RELATED"/>
    <property type="match status" value="1"/>
</dbReference>
<dbReference type="Pfam" id="PF17147">
    <property type="entry name" value="PFOR_II"/>
    <property type="match status" value="1"/>
</dbReference>
<dbReference type="InterPro" id="IPR017900">
    <property type="entry name" value="4Fe4S_Fe_S_CS"/>
</dbReference>
<evidence type="ECO:0000313" key="8">
    <source>
        <dbReference type="EMBL" id="VFJ95679.1"/>
    </source>
</evidence>
<proteinExistence type="predicted"/>
<dbReference type="GO" id="GO:0051536">
    <property type="term" value="F:iron-sulfur cluster binding"/>
    <property type="evidence" value="ECO:0007669"/>
    <property type="project" value="UniProtKB-KW"/>
</dbReference>
<dbReference type="GO" id="GO:0046872">
    <property type="term" value="F:metal ion binding"/>
    <property type="evidence" value="ECO:0007669"/>
    <property type="project" value="UniProtKB-KW"/>
</dbReference>
<dbReference type="Gene3D" id="3.40.50.920">
    <property type="match status" value="1"/>
</dbReference>
<sequence length="1567" mass="169923">MPSLANSPLRLFQRFSASKIADKPTDSIHNIVLDGATAVAITETYLADVATLNTSFPAQAANIVWKAEQERKGVNCFGAPLGSRGTEGPRGALAAAMGLAMSGVRATVFLSSADLIRGQDLLVMAAGRHLPLVVHLTNQTLAAQAGALGTGHETYHTTGDSGCFMLLATNVQEAVDLTLIARRTAELSLIPGIVAMDTEQTALAVQNVSLPSPDLIRSFLGPAHEKIRSPTPAQGLIFGETRRRIPGWHDLDRPVLHGALQGTESWGLSAVAKRPYFDRHVAAILWESSERLAEHTHRPLKPLSTHRMRDAHIALVTQGSATETARAAADYMRRRGMKVGVVGIRCLRPFPGPQLAEVLRGKRIAGVLERSDTPLAADPPLTRQLRAAIDRALENQRFGRHTHPHYPVIAETEQPRLRSVLFGLGGLPLRGADLVALCEELARNMQKARPPRRWFESTSIRERSDDGAVEQVRSRIYLGFDFARVSSVYPKRQVLLDMLRRDYPEIANLGLRGNSRPDLRPKGALTVAIHRIPGQGAEGLAIETAEFLQRLLDVQVRSHPGLYWERFESYCVDRVDVGPAPLRDPGDEVPVDISVITTPRHHQFMRPIANLIQNGVLMTESLLDGETFWRALPPVLREGIRIKQARLYRIAPPGKGAGLELSKERLLGALVGALGDAGRLSLGTERFMAVRDAILRGLPITEREARLAAFTGGIDGVHRVDYDAFPSPDGSEEAEEQAARPDEIPTAVRQLGKANETYDSLPRFWHQVGVMYQNGETHELTPDPYLATGVVPPLTATFRDFSNSRGTLPAFNPAVCTGCGNCWAACPDSAMAPLVIGARKLMDTGIRMAGAGALRPIATRLANALHGRCADAARGTTPATVADLMAGAPIPEGGDAKADMEKLLGEIGSVAVAGTAPFFTTPEVVKAGSGALFSLFINPNTCKACGICVRTCEAGALTTAPQTQGRVGQARRLWRVWERLPETDPETRARARRDPRVNPMAALLLSRQCLFSMAGGDGAEAGSGEKIAVRLMLTAVEAHQEPLVEGFLADIHKARGDLLASIQGTVTDALPTHDLDALATGLASVHPGQVPLTELTKHLDTAEDAGVVDIPRLRRLVALTRALGDLHWEITNGRQGMGRARFGLAVGPGSLATWAGAYPNNPFHVPVTVDMTGDTAQLAAGIFEGQLRRTTESIQLLREALDAIDQGGGQSARTRARARAPFRTDSTRPLVWRDLTPEEQRLCPPVILLGNNESLGGRGLAAILWLLSSDLPCKILIVSELDLGLDTVVTATDAEGVMVDAPFSLAKTPRINIGLLALAQYRAYVAQTSIADPKHFLASINAAMDYTGPALLHVHAPSPERHGFPMSHTLDRARDAVRSRVFPLFRYDPRAQGVFGLRIDLTGNPDPSQAWTTENRAPYTPAHWALGEGRFAEHFVPVAEEEAPEMLPLAEYLERDPGQRAGKMAVVHHPGLGGERTPYQVDPDLVTAIRDRRDAWRILQEMAGLVTPFTGRIEAQAEQRMAMLREAERDVLQKGFDDRVAGLRESVETEVANRVHARLMRLAGLEV</sequence>
<dbReference type="PROSITE" id="PS51379">
    <property type="entry name" value="4FE4S_FER_2"/>
    <property type="match status" value="2"/>
</dbReference>
<evidence type="ECO:0000256" key="3">
    <source>
        <dbReference type="ARBA" id="ARBA00023004"/>
    </source>
</evidence>
<feature type="domain" description="4Fe-4S ferredoxin-type" evidence="5">
    <location>
        <begin position="933"/>
        <end position="962"/>
    </location>
</feature>
<reference evidence="8" key="1">
    <citation type="submission" date="2019-02" db="EMBL/GenBank/DDBJ databases">
        <authorList>
            <person name="Gruber-Vodicka R. H."/>
            <person name="Seah K. B. B."/>
        </authorList>
    </citation>
    <scope>NUCLEOTIDE SEQUENCE</scope>
    <source>
        <strain evidence="8">BECK_SA2B12</strain>
        <strain evidence="6">BECK_SA2B15</strain>
        <strain evidence="7">BECK_SA2B20</strain>
    </source>
</reference>
<keyword evidence="4" id="KW-0411">Iron-sulfur</keyword>
<keyword evidence="3" id="KW-0408">Iron</keyword>
<keyword evidence="1" id="KW-0479">Metal-binding</keyword>
<keyword evidence="8" id="KW-0670">Pyruvate</keyword>
<dbReference type="PANTHER" id="PTHR32154">
    <property type="entry name" value="PYRUVATE-FLAVODOXIN OXIDOREDUCTASE-RELATED"/>
    <property type="match status" value="1"/>
</dbReference>
<evidence type="ECO:0000259" key="5">
    <source>
        <dbReference type="PROSITE" id="PS51379"/>
    </source>
</evidence>
<dbReference type="EMBL" id="CAADFI010000003">
    <property type="protein sequence ID" value="VFJ88942.1"/>
    <property type="molecule type" value="Genomic_DNA"/>
</dbReference>
<dbReference type="GO" id="GO:0006979">
    <property type="term" value="P:response to oxidative stress"/>
    <property type="evidence" value="ECO:0007669"/>
    <property type="project" value="TreeGrafter"/>
</dbReference>
<keyword evidence="2" id="KW-0560">Oxidoreductase</keyword>
<evidence type="ECO:0000313" key="7">
    <source>
        <dbReference type="EMBL" id="VFJ88942.1"/>
    </source>
</evidence>
<accession>A0A450UT31</accession>
<evidence type="ECO:0000313" key="6">
    <source>
        <dbReference type="EMBL" id="VFJ87381.1"/>
    </source>
</evidence>
<dbReference type="InterPro" id="IPR033412">
    <property type="entry name" value="PFOR_II"/>
</dbReference>
<dbReference type="PROSITE" id="PS00198">
    <property type="entry name" value="4FE4S_FER_1"/>
    <property type="match status" value="2"/>
</dbReference>
<dbReference type="SUPFAM" id="SSF52518">
    <property type="entry name" value="Thiamin diphosphate-binding fold (THDP-binding)"/>
    <property type="match status" value="2"/>
</dbReference>
<dbReference type="InterPro" id="IPR009014">
    <property type="entry name" value="Transketo_C/PFOR_II"/>
</dbReference>
<dbReference type="InterPro" id="IPR002880">
    <property type="entry name" value="Pyrv_Fd/Flavodoxin_OxRdtase_N"/>
</dbReference>